<dbReference type="InterPro" id="IPR050645">
    <property type="entry name" value="Histidine_acid_phosphatase"/>
</dbReference>
<keyword evidence="4" id="KW-1133">Transmembrane helix</keyword>
<dbReference type="Gene3D" id="3.40.50.1240">
    <property type="entry name" value="Phosphoglycerate mutase-like"/>
    <property type="match status" value="1"/>
</dbReference>
<evidence type="ECO:0000313" key="7">
    <source>
        <dbReference type="Proteomes" id="UP001165065"/>
    </source>
</evidence>
<protein>
    <recommendedName>
        <fullName evidence="8">Acid phosphatase</fullName>
    </recommendedName>
</protein>
<accession>A0A9W7GNN6</accession>
<dbReference type="Proteomes" id="UP001165065">
    <property type="component" value="Unassembled WGS sequence"/>
</dbReference>
<evidence type="ECO:0000256" key="1">
    <source>
        <dbReference type="ARBA" id="ARBA00005375"/>
    </source>
</evidence>
<keyword evidence="7" id="KW-1185">Reference proteome</keyword>
<comment type="caution">
    <text evidence="6">The sequence shown here is derived from an EMBL/GenBank/DDBJ whole genome shotgun (WGS) entry which is preliminary data.</text>
</comment>
<dbReference type="PROSITE" id="PS00616">
    <property type="entry name" value="HIS_ACID_PHOSPHAT_1"/>
    <property type="match status" value="1"/>
</dbReference>
<feature type="chain" id="PRO_5040744023" description="Acid phosphatase" evidence="5">
    <location>
        <begin position="23"/>
        <end position="541"/>
    </location>
</feature>
<keyword evidence="5" id="KW-0732">Signal</keyword>
<dbReference type="SUPFAM" id="SSF53254">
    <property type="entry name" value="Phosphoglycerate mutase-like"/>
    <property type="match status" value="1"/>
</dbReference>
<evidence type="ECO:0000256" key="2">
    <source>
        <dbReference type="ARBA" id="ARBA00022801"/>
    </source>
</evidence>
<name>A0A9W7GNN6_9STRA</name>
<evidence type="ECO:0008006" key="8">
    <source>
        <dbReference type="Google" id="ProtNLM"/>
    </source>
</evidence>
<comment type="similarity">
    <text evidence="1">Belongs to the histidine acid phosphatase family.</text>
</comment>
<dbReference type="OrthoDB" id="10257284at2759"/>
<feature type="region of interest" description="Disordered" evidence="3">
    <location>
        <begin position="515"/>
        <end position="541"/>
    </location>
</feature>
<dbReference type="InterPro" id="IPR033379">
    <property type="entry name" value="Acid_Pase_AS"/>
</dbReference>
<dbReference type="PANTHER" id="PTHR11567:SF110">
    <property type="entry name" value="2-PHOSPHOXYLOSE PHOSPHATASE 1"/>
    <property type="match status" value="1"/>
</dbReference>
<dbReference type="AlphaFoldDB" id="A0A9W7GNN6"/>
<feature type="signal peptide" evidence="5">
    <location>
        <begin position="1"/>
        <end position="22"/>
    </location>
</feature>
<organism evidence="6 7">
    <name type="scientific">Triparma columacea</name>
    <dbReference type="NCBI Taxonomy" id="722753"/>
    <lineage>
        <taxon>Eukaryota</taxon>
        <taxon>Sar</taxon>
        <taxon>Stramenopiles</taxon>
        <taxon>Ochrophyta</taxon>
        <taxon>Bolidophyceae</taxon>
        <taxon>Parmales</taxon>
        <taxon>Triparmaceae</taxon>
        <taxon>Triparma</taxon>
    </lineage>
</organism>
<evidence type="ECO:0000313" key="6">
    <source>
        <dbReference type="EMBL" id="GMI48635.1"/>
    </source>
</evidence>
<dbReference type="Pfam" id="PF00328">
    <property type="entry name" value="His_Phos_2"/>
    <property type="match status" value="1"/>
</dbReference>
<dbReference type="CDD" id="cd07061">
    <property type="entry name" value="HP_HAP_like"/>
    <property type="match status" value="1"/>
</dbReference>
<dbReference type="PANTHER" id="PTHR11567">
    <property type="entry name" value="ACID PHOSPHATASE-RELATED"/>
    <property type="match status" value="1"/>
</dbReference>
<evidence type="ECO:0000256" key="5">
    <source>
        <dbReference type="SAM" id="SignalP"/>
    </source>
</evidence>
<keyword evidence="2" id="KW-0378">Hydrolase</keyword>
<reference evidence="7" key="1">
    <citation type="journal article" date="2023" name="Commun. Biol.">
        <title>Genome analysis of Parmales, the sister group of diatoms, reveals the evolutionary specialization of diatoms from phago-mixotrophs to photoautotrophs.</title>
        <authorList>
            <person name="Ban H."/>
            <person name="Sato S."/>
            <person name="Yoshikawa S."/>
            <person name="Yamada K."/>
            <person name="Nakamura Y."/>
            <person name="Ichinomiya M."/>
            <person name="Sato N."/>
            <person name="Blanc-Mathieu R."/>
            <person name="Endo H."/>
            <person name="Kuwata A."/>
            <person name="Ogata H."/>
        </authorList>
    </citation>
    <scope>NUCLEOTIDE SEQUENCE [LARGE SCALE GENOMIC DNA]</scope>
</reference>
<gene>
    <name evidence="6" type="ORF">TrCOL_g3956</name>
</gene>
<evidence type="ECO:0000256" key="4">
    <source>
        <dbReference type="SAM" id="Phobius"/>
    </source>
</evidence>
<evidence type="ECO:0000256" key="3">
    <source>
        <dbReference type="SAM" id="MobiDB-lite"/>
    </source>
</evidence>
<dbReference type="InterPro" id="IPR000560">
    <property type="entry name" value="His_Pase_clade-2"/>
</dbReference>
<proteinExistence type="inferred from homology"/>
<feature type="transmembrane region" description="Helical" evidence="4">
    <location>
        <begin position="480"/>
        <end position="500"/>
    </location>
</feature>
<dbReference type="GO" id="GO:0016791">
    <property type="term" value="F:phosphatase activity"/>
    <property type="evidence" value="ECO:0007669"/>
    <property type="project" value="TreeGrafter"/>
</dbReference>
<sequence>MAYLMNKYSTYLLILLITSLNALPYYCSEPGVPSSFSNSTRVPAPVNLPSTAQLLTVSAVIRHGARTPYEPSYCWKGYLDSDAAKWDCDTSMVMSITPTASSTYSRESNLLFKKVYDGLTPPLTNELQGTCHVGQLISTGVTQETINGEALRRAYVGDDDSVNLFPSSGSNLGPGGPVSGRVVFRGDDQQRTLMSGQILVEALFPTTESSSGVENVLVDWHTADYDADPIYPNSKVCPRLKELQDAAVSTPEFQAFNNSAEAQELEKVMLDDLGGADWRHILDCQMTSICTGRPLPSVLDDFVEDDDESMFSRIYSHASDQLGKVYTLNSNAYAKLAMAPVLSDILTSTLLPSLSATKRDDLDTLLHVTSGHDTTVMPLLAALGVWDGKWAPYASLVVMETYYIPNNDDFKSNRGFRIVYNGDVLTDKMEGCEGAGEICDLQVLVDYLSEFATNDRDCELKGPEVKPEGSKEGMQISTSGWLIILFFTTAASTVITAFFVSGRIGGDKGGNFLKLEDGDGTEGGGRNGHMRNYASNDDDDV</sequence>
<dbReference type="EMBL" id="BRYA01000414">
    <property type="protein sequence ID" value="GMI48635.1"/>
    <property type="molecule type" value="Genomic_DNA"/>
</dbReference>
<keyword evidence="4" id="KW-0812">Transmembrane</keyword>
<keyword evidence="4" id="KW-0472">Membrane</keyword>
<dbReference type="InterPro" id="IPR029033">
    <property type="entry name" value="His_PPase_superfam"/>
</dbReference>